<dbReference type="OrthoDB" id="379185at2759"/>
<evidence type="ECO:0000256" key="1">
    <source>
        <dbReference type="SAM" id="Coils"/>
    </source>
</evidence>
<feature type="coiled-coil region" evidence="1">
    <location>
        <begin position="189"/>
        <end position="216"/>
    </location>
</feature>
<evidence type="ECO:0000259" key="5">
    <source>
        <dbReference type="Pfam" id="PF15447"/>
    </source>
</evidence>
<feature type="domain" description="Duffy-binding-like" evidence="3">
    <location>
        <begin position="575"/>
        <end position="717"/>
    </location>
</feature>
<dbReference type="GO" id="GO:0016020">
    <property type="term" value="C:membrane"/>
    <property type="evidence" value="ECO:0007669"/>
    <property type="project" value="InterPro"/>
</dbReference>
<evidence type="ECO:0000313" key="9">
    <source>
        <dbReference type="Proteomes" id="UP000030708"/>
    </source>
</evidence>
<keyword evidence="1" id="KW-0175">Coiled coil</keyword>
<proteinExistence type="predicted"/>
<dbReference type="InterPro" id="IPR004258">
    <property type="entry name" value="DBL"/>
</dbReference>
<name>A0A024VXD9_PLAFA</name>
<sequence length="1288" mass="149091">MAPGRAASIQSALDALDEIGKEIQREATREATNEHRKELKGNLAHAVFLNGRTLEYANTNVCELSHTHDTNVSWGESNPCYKRLDERFSDEGRSQCTSNRIRDSNDKCGSCAPYRKLKLCDYNLEKITDTNITNTHNLLVDVLLAAKYEGNSLSKYMNENQGTVPKSNVCTVLARSFADIGDIIRGKDLYLGNKKHNEAEREKEKLQRNLKYIFKKIYDNLSDPKARDHYNDAGENYYKLREDWWNANRQQVWKAITCAADDNDTYSKYLGDVRTTHSYVKCGHHVDQDVPTNLDYVPQFLRWFEEWAEDFCRKKKKYVDIVKTYCRGQFYNQPRYCSRNGFDCEQTIYKKGYFVIDKGCINCLYACNRYVEWMDNKKKEFLKQKEKCENEIYKNSNQSKSISSSVNDIYYENFYKELKGKYSSIDKFLKSLNAETKCKNLENEDNESKIDFNNSTTTFSGSEYCQPCPPCGVDCNNEACTHRPINHPKCQKANKYTPTKGAKETDIKVLSSGEKREDITKKLKDFCDTPSNNNNSSLYELWKCYYQSDQNEACILEKVIEGNEKGKIEKSFYDFFTYWVAHMLKDSEDWKTKLSKCLKNDKKACINNCNRNCKCYEKWIEKKVEEWGKIKQHYEKQKLPKDGHYVILERFLELQFIKGITNAYGDPSETERIKKMLEKKNTEEKDDDTTHRSTIIDELLKHELEDAKKCINKNPNETCTEDTSHDIDDHFEDDEDDELPSAPNPCSGDPSGSSTTHRSMVKTVAREMHRKAHQEAKGRELSKLRADATKGKYTKKNGKASKFNDICDITLQHSNRNTGHSSEPCQGKDKKGEMFQLQNGWKTGRKIDMTDEYAYMPPRRQHMCTSNLENLQTKCGPLKGEDGANVNDSFLGHILLSANKEAEWLKNKYKKQPGYGDDATICRAMKYSFADLGDIIRGRDLWDKENGMKHLQDHLIDVFKNIKEKLPGIKVNDKYPQDENKTPPYKKLREDWWEANRKEVWRAMTCATTSGKIPCSIVTPLDDYIPQRLRWMTEWAESFCKMQSQEYEKLEEKCSQCRTDGIKKCTNKTSECDKCTPACKAYREKIKEWEKQWNKMYMKYTLLYLPAQRNFAGYVFRDDSPDYKQMLDFLQQLLPPKSGTNNPKTPYSSAAGYIHQEVPHMQCKGQTRFCEETHPEYAFKDPPKEYATACTCKDRDEPPPPPPPPPTVVDVCTTVATALAEDNLNEACRQKYEYGREKFPNWKCIPTSDGSSNPTSDKGAICVPPRRRKLYVGELTKWAKTSGNTQGG</sequence>
<dbReference type="InterPro" id="IPR008602">
    <property type="entry name" value="Duffy-antigen-binding"/>
</dbReference>
<dbReference type="SUPFAM" id="SSF140924">
    <property type="entry name" value="Duffy binding domain-like"/>
    <property type="match status" value="4"/>
</dbReference>
<evidence type="ECO:0000259" key="6">
    <source>
        <dbReference type="Pfam" id="PF21807"/>
    </source>
</evidence>
<reference evidence="8 9" key="1">
    <citation type="submission" date="2013-02" db="EMBL/GenBank/DDBJ databases">
        <title>The Genome Annotation of Plasmodium falciparum Tanzania (2000708).</title>
        <authorList>
            <consortium name="The Broad Institute Genome Sequencing Platform"/>
            <consortium name="The Broad Institute Genome Sequencing Center for Infectious Disease"/>
            <person name="Neafsey D."/>
            <person name="Hoffman S."/>
            <person name="Volkman S."/>
            <person name="Rosenthal P."/>
            <person name="Walker B."/>
            <person name="Young S.K."/>
            <person name="Zeng Q."/>
            <person name="Gargeya S."/>
            <person name="Fitzgerald M."/>
            <person name="Haas B."/>
            <person name="Abouelleil A."/>
            <person name="Allen A.W."/>
            <person name="Alvarado L."/>
            <person name="Arachchi H.M."/>
            <person name="Berlin A.M."/>
            <person name="Chapman S.B."/>
            <person name="Gainer-Dewar J."/>
            <person name="Goldberg J."/>
            <person name="Griggs A."/>
            <person name="Gujja S."/>
            <person name="Hansen M."/>
            <person name="Howarth C."/>
            <person name="Imamovic A."/>
            <person name="Ireland A."/>
            <person name="Larimer J."/>
            <person name="McCowan C."/>
            <person name="Murphy C."/>
            <person name="Pearson M."/>
            <person name="Poon T.W."/>
            <person name="Priest M."/>
            <person name="Roberts A."/>
            <person name="Saif S."/>
            <person name="Shea T."/>
            <person name="Sisk P."/>
            <person name="Sykes S."/>
            <person name="Wortman J."/>
            <person name="Nusbaum C."/>
            <person name="Birren B."/>
        </authorList>
    </citation>
    <scope>NUCLEOTIDE SEQUENCE [LARGE SCALE GENOMIC DNA]</scope>
    <source>
        <strain evidence="9">Tanzania (2000708)</strain>
    </source>
</reference>
<protein>
    <recommendedName>
        <fullName evidence="10">Duffy-binding-like domain-containing protein</fullName>
    </recommendedName>
</protein>
<feature type="domain" description="Duffy-binding-like" evidence="7">
    <location>
        <begin position="306"/>
        <end position="462"/>
    </location>
</feature>
<evidence type="ECO:0000313" key="8">
    <source>
        <dbReference type="EMBL" id="ETW33354.1"/>
    </source>
</evidence>
<evidence type="ECO:0000259" key="4">
    <source>
        <dbReference type="Pfam" id="PF05424"/>
    </source>
</evidence>
<evidence type="ECO:0000259" key="3">
    <source>
        <dbReference type="Pfam" id="PF03011"/>
    </source>
</evidence>
<dbReference type="Pfam" id="PF05424">
    <property type="entry name" value="Duffy_binding"/>
    <property type="match status" value="2"/>
</dbReference>
<feature type="domain" description="Plasmodium falciparum erythrocyte membrane protein-1 N-terminal segment" evidence="5">
    <location>
        <begin position="11"/>
        <end position="46"/>
    </location>
</feature>
<reference evidence="8 9" key="2">
    <citation type="submission" date="2013-02" db="EMBL/GenBank/DDBJ databases">
        <title>The Genome Sequence of Plasmodium falciparum Tanzania (2000708).</title>
        <authorList>
            <consortium name="The Broad Institute Genome Sequencing Platform"/>
            <consortium name="The Broad Institute Genome Sequencing Center for Infectious Disease"/>
            <person name="Neafsey D."/>
            <person name="Cheeseman I."/>
            <person name="Volkman S."/>
            <person name="Adams J."/>
            <person name="Walker B."/>
            <person name="Young S.K."/>
            <person name="Zeng Q."/>
            <person name="Gargeya S."/>
            <person name="Fitzgerald M."/>
            <person name="Haas B."/>
            <person name="Abouelleil A."/>
            <person name="Alvarado L."/>
            <person name="Arachchi H.M."/>
            <person name="Berlin A.M."/>
            <person name="Chapman S.B."/>
            <person name="Dewar J."/>
            <person name="Goldberg J."/>
            <person name="Griggs A."/>
            <person name="Gujja S."/>
            <person name="Hansen M."/>
            <person name="Howarth C."/>
            <person name="Imamovic A."/>
            <person name="Larimer J."/>
            <person name="McCowan C."/>
            <person name="Murphy C."/>
            <person name="Neiman D."/>
            <person name="Pearson M."/>
            <person name="Priest M."/>
            <person name="Roberts A."/>
            <person name="Saif S."/>
            <person name="Shea T."/>
            <person name="Sisk P."/>
            <person name="Sykes S."/>
            <person name="Wortman J."/>
            <person name="Nusbaum C."/>
            <person name="Birren B."/>
        </authorList>
    </citation>
    <scope>NUCLEOTIDE SEQUENCE [LARGE SCALE GENOMIC DNA]</scope>
    <source>
        <strain evidence="9">Tanzania (2000708)</strain>
    </source>
</reference>
<feature type="region of interest" description="Disordered" evidence="2">
    <location>
        <begin position="713"/>
        <end position="757"/>
    </location>
</feature>
<feature type="domain" description="Duffy-antigen binding" evidence="4">
    <location>
        <begin position="854"/>
        <end position="1030"/>
    </location>
</feature>
<dbReference type="Pfam" id="PF15447">
    <property type="entry name" value="NTS"/>
    <property type="match status" value="1"/>
</dbReference>
<dbReference type="InterPro" id="IPR049158">
    <property type="entry name" value="PfEMP1_CIDRalpha1_dom"/>
</dbReference>
<organism evidence="8 9">
    <name type="scientific">Plasmodium falciparum Tanzania</name>
    <name type="common">2000708</name>
    <dbReference type="NCBI Taxonomy" id="1036725"/>
    <lineage>
        <taxon>Eukaryota</taxon>
        <taxon>Sar</taxon>
        <taxon>Alveolata</taxon>
        <taxon>Apicomplexa</taxon>
        <taxon>Aconoidasida</taxon>
        <taxon>Haemosporida</taxon>
        <taxon>Plasmodiidae</taxon>
        <taxon>Plasmodium</taxon>
        <taxon>Plasmodium (Laverania)</taxon>
    </lineage>
</organism>
<dbReference type="Pfam" id="PF21807">
    <property type="entry name" value="PfEMP1_CIDRalpha1_dom"/>
    <property type="match status" value="1"/>
</dbReference>
<evidence type="ECO:0000259" key="7">
    <source>
        <dbReference type="Pfam" id="PF22672"/>
    </source>
</evidence>
<dbReference type="EMBL" id="KI926687">
    <property type="protein sequence ID" value="ETW33354.1"/>
    <property type="molecule type" value="Genomic_DNA"/>
</dbReference>
<feature type="non-terminal residue" evidence="8">
    <location>
        <position position="1288"/>
    </location>
</feature>
<evidence type="ECO:0008006" key="10">
    <source>
        <dbReference type="Google" id="ProtNLM"/>
    </source>
</evidence>
<accession>A0A024VXD9</accession>
<dbReference type="InterPro" id="IPR029210">
    <property type="entry name" value="PfEMP1_NTS"/>
</dbReference>
<gene>
    <name evidence="8" type="ORF">PFTANZ_05927</name>
</gene>
<dbReference type="Proteomes" id="UP000030708">
    <property type="component" value="Unassembled WGS sequence"/>
</dbReference>
<dbReference type="GO" id="GO:0046789">
    <property type="term" value="F:host cell surface receptor binding"/>
    <property type="evidence" value="ECO:0007669"/>
    <property type="project" value="InterPro"/>
</dbReference>
<feature type="compositionally biased region" description="Acidic residues" evidence="2">
    <location>
        <begin position="729"/>
        <end position="739"/>
    </location>
</feature>
<evidence type="ECO:0000256" key="2">
    <source>
        <dbReference type="SAM" id="MobiDB-lite"/>
    </source>
</evidence>
<feature type="domain" description="Duffy-antigen binding" evidence="4">
    <location>
        <begin position="109"/>
        <end position="302"/>
    </location>
</feature>
<feature type="domain" description="PfEMP1 CIDRalpha1" evidence="6">
    <location>
        <begin position="505"/>
        <end position="561"/>
    </location>
</feature>
<dbReference type="Gene3D" id="1.20.1310.20">
    <property type="entry name" value="Duffy-antigen binding domain"/>
    <property type="match status" value="3"/>
</dbReference>
<dbReference type="Gene3D" id="1.20.58.830">
    <property type="match status" value="2"/>
</dbReference>
<dbReference type="InterPro" id="IPR054595">
    <property type="entry name" value="DBL_C"/>
</dbReference>
<dbReference type="InterPro" id="IPR042202">
    <property type="entry name" value="Duffy-ag-bd_sf"/>
</dbReference>
<dbReference type="Pfam" id="PF22672">
    <property type="entry name" value="DBL_C"/>
    <property type="match status" value="1"/>
</dbReference>
<dbReference type="Gene3D" id="1.20.58.1930">
    <property type="match status" value="1"/>
</dbReference>
<dbReference type="Pfam" id="PF03011">
    <property type="entry name" value="PFEMP"/>
    <property type="match status" value="1"/>
</dbReference>